<feature type="domain" description="Toxin 37-like C-terminal" evidence="2">
    <location>
        <begin position="85"/>
        <end position="155"/>
    </location>
</feature>
<dbReference type="AlphaFoldDB" id="S8AQW5"/>
<name>S8AQW5_DACHA</name>
<accession>S8AQW5</accession>
<reference evidence="4" key="2">
    <citation type="submission" date="2013-04" db="EMBL/GenBank/DDBJ databases">
        <title>Genomic mechanisms accounting for the adaptation to parasitism in nematode-trapping fungi.</title>
        <authorList>
            <person name="Ahren D.G."/>
        </authorList>
    </citation>
    <scope>NUCLEOTIDE SEQUENCE [LARGE SCALE GENOMIC DNA]</scope>
    <source>
        <strain evidence="4">CBS 200.50</strain>
    </source>
</reference>
<organism evidence="3 4">
    <name type="scientific">Dactylellina haptotyla (strain CBS 200.50)</name>
    <name type="common">Nematode-trapping fungus</name>
    <name type="synonym">Monacrosporium haptotylum</name>
    <dbReference type="NCBI Taxonomy" id="1284197"/>
    <lineage>
        <taxon>Eukaryota</taxon>
        <taxon>Fungi</taxon>
        <taxon>Dikarya</taxon>
        <taxon>Ascomycota</taxon>
        <taxon>Pezizomycotina</taxon>
        <taxon>Orbiliomycetes</taxon>
        <taxon>Orbiliales</taxon>
        <taxon>Orbiliaceae</taxon>
        <taxon>Dactylellina</taxon>
    </lineage>
</organism>
<sequence length="162" mass="17515">MAAIAVIPVITVGRVARGVALAVTATVGGAALKEAADNRKSNVVSLPDATKSNGKKSDGKKSDDEKSDEEESDDEEFDDKKTDDAKAPGKPTEADGYVASKRGDRLVREEDGKRKGWEDKKGDLWIPTGPGRLAHGGPHWDVQKKRGGYTNVYPNRRDLRDD</sequence>
<feature type="region of interest" description="Disordered" evidence="1">
    <location>
        <begin position="33"/>
        <end position="162"/>
    </location>
</feature>
<feature type="compositionally biased region" description="Basic and acidic residues" evidence="1">
    <location>
        <begin position="101"/>
        <end position="123"/>
    </location>
</feature>
<dbReference type="EMBL" id="AQGS01000018">
    <property type="protein sequence ID" value="EPS45264.1"/>
    <property type="molecule type" value="Genomic_DNA"/>
</dbReference>
<gene>
    <name evidence="3" type="ORF">H072_744</name>
</gene>
<keyword evidence="4" id="KW-1185">Reference proteome</keyword>
<evidence type="ECO:0000259" key="2">
    <source>
        <dbReference type="Pfam" id="PF15535"/>
    </source>
</evidence>
<evidence type="ECO:0000313" key="3">
    <source>
        <dbReference type="EMBL" id="EPS45264.1"/>
    </source>
</evidence>
<reference evidence="3 4" key="1">
    <citation type="journal article" date="2013" name="PLoS Genet.">
        <title>Genomic mechanisms accounting for the adaptation to parasitism in nematode-trapping fungi.</title>
        <authorList>
            <person name="Meerupati T."/>
            <person name="Andersson K.M."/>
            <person name="Friman E."/>
            <person name="Kumar D."/>
            <person name="Tunlid A."/>
            <person name="Ahren D."/>
        </authorList>
    </citation>
    <scope>NUCLEOTIDE SEQUENCE [LARGE SCALE GENOMIC DNA]</scope>
    <source>
        <strain evidence="3 4">CBS 200.50</strain>
    </source>
</reference>
<dbReference type="Pfam" id="PF15535">
    <property type="entry name" value="Ntox37"/>
    <property type="match status" value="1"/>
</dbReference>
<protein>
    <recommendedName>
        <fullName evidence="2">Toxin 37-like C-terminal domain-containing protein</fullName>
    </recommendedName>
</protein>
<feature type="compositionally biased region" description="Basic and acidic residues" evidence="1">
    <location>
        <begin position="78"/>
        <end position="87"/>
    </location>
</feature>
<dbReference type="OrthoDB" id="2440655at2759"/>
<comment type="caution">
    <text evidence="3">The sequence shown here is derived from an EMBL/GenBank/DDBJ whole genome shotgun (WGS) entry which is preliminary data.</text>
</comment>
<evidence type="ECO:0000313" key="4">
    <source>
        <dbReference type="Proteomes" id="UP000015100"/>
    </source>
</evidence>
<evidence type="ECO:0000256" key="1">
    <source>
        <dbReference type="SAM" id="MobiDB-lite"/>
    </source>
</evidence>
<dbReference type="InterPro" id="IPR029108">
    <property type="entry name" value="Ntox37-like_C"/>
</dbReference>
<feature type="compositionally biased region" description="Acidic residues" evidence="1">
    <location>
        <begin position="65"/>
        <end position="77"/>
    </location>
</feature>
<feature type="compositionally biased region" description="Basic and acidic residues" evidence="1">
    <location>
        <begin position="55"/>
        <end position="64"/>
    </location>
</feature>
<proteinExistence type="predicted"/>
<dbReference type="HOGENOM" id="CLU_1635318_0_0_1"/>
<dbReference type="Proteomes" id="UP000015100">
    <property type="component" value="Unassembled WGS sequence"/>
</dbReference>